<evidence type="ECO:0000313" key="3">
    <source>
        <dbReference type="Proteomes" id="UP000772434"/>
    </source>
</evidence>
<protein>
    <submittedName>
        <fullName evidence="2">Uncharacterized protein</fullName>
    </submittedName>
</protein>
<reference evidence="2" key="1">
    <citation type="submission" date="2020-11" db="EMBL/GenBank/DDBJ databases">
        <authorList>
            <consortium name="DOE Joint Genome Institute"/>
            <person name="Ahrendt S."/>
            <person name="Riley R."/>
            <person name="Andreopoulos W."/>
            <person name="Labutti K."/>
            <person name="Pangilinan J."/>
            <person name="Ruiz-Duenas F.J."/>
            <person name="Barrasa J.M."/>
            <person name="Sanchez-Garcia M."/>
            <person name="Camarero S."/>
            <person name="Miyauchi S."/>
            <person name="Serrano A."/>
            <person name="Linde D."/>
            <person name="Babiker R."/>
            <person name="Drula E."/>
            <person name="Ayuso-Fernandez I."/>
            <person name="Pacheco R."/>
            <person name="Padilla G."/>
            <person name="Ferreira P."/>
            <person name="Barriuso J."/>
            <person name="Kellner H."/>
            <person name="Castanera R."/>
            <person name="Alfaro M."/>
            <person name="Ramirez L."/>
            <person name="Pisabarro A.G."/>
            <person name="Kuo A."/>
            <person name="Tritt A."/>
            <person name="Lipzen A."/>
            <person name="He G."/>
            <person name="Yan M."/>
            <person name="Ng V."/>
            <person name="Cullen D."/>
            <person name="Martin F."/>
            <person name="Rosso M.-N."/>
            <person name="Henrissat B."/>
            <person name="Hibbett D."/>
            <person name="Martinez A.T."/>
            <person name="Grigoriev I.V."/>
        </authorList>
    </citation>
    <scope>NUCLEOTIDE SEQUENCE</scope>
    <source>
        <strain evidence="2">AH 40177</strain>
    </source>
</reference>
<evidence type="ECO:0000313" key="2">
    <source>
        <dbReference type="EMBL" id="KAF9064635.1"/>
    </source>
</evidence>
<organism evidence="2 3">
    <name type="scientific">Rhodocollybia butyracea</name>
    <dbReference type="NCBI Taxonomy" id="206335"/>
    <lineage>
        <taxon>Eukaryota</taxon>
        <taxon>Fungi</taxon>
        <taxon>Dikarya</taxon>
        <taxon>Basidiomycota</taxon>
        <taxon>Agaricomycotina</taxon>
        <taxon>Agaricomycetes</taxon>
        <taxon>Agaricomycetidae</taxon>
        <taxon>Agaricales</taxon>
        <taxon>Marasmiineae</taxon>
        <taxon>Omphalotaceae</taxon>
        <taxon>Rhodocollybia</taxon>
    </lineage>
</organism>
<proteinExistence type="predicted"/>
<name>A0A9P5U2G6_9AGAR</name>
<sequence length="347" mass="39177">MSVNLYQLYRTFGDVVNDTYCEAQDTVYTSSALTRTIKAIRSLNVEPPRREVGISLTESHISALLHSHYPVVVPESEPPLIYSSNRMGLFKSSKLRFDIMWSGTIDLTTDDVDVEEMNMDTWTALPEGLLSTPSLRASRHSRKARRLSTHFYTKHMGRPPGGAGSTHSFRYSIVMLICDQVEHGDHWPSDKYDIIVYLLYQAWLLFNPRAIIASSMWALVLRIGIIIAGGSENVRIDRGASKSAVRVFVRRKYPGKLFKLFLYYLDLGSTISLLATTYRRPETSGLKLLVPQLHMQRAVPRLSFDKTPVKLCTGARVSDHTTPTSPSKLRTSSIVPRRGNLEKASRK</sequence>
<feature type="region of interest" description="Disordered" evidence="1">
    <location>
        <begin position="316"/>
        <end position="347"/>
    </location>
</feature>
<accession>A0A9P5U2G6</accession>
<dbReference type="Proteomes" id="UP000772434">
    <property type="component" value="Unassembled WGS sequence"/>
</dbReference>
<feature type="compositionally biased region" description="Polar residues" evidence="1">
    <location>
        <begin position="320"/>
        <end position="334"/>
    </location>
</feature>
<gene>
    <name evidence="2" type="ORF">BDP27DRAFT_1367050</name>
</gene>
<comment type="caution">
    <text evidence="2">The sequence shown here is derived from an EMBL/GenBank/DDBJ whole genome shotgun (WGS) entry which is preliminary data.</text>
</comment>
<dbReference type="EMBL" id="JADNRY010000119">
    <property type="protein sequence ID" value="KAF9064635.1"/>
    <property type="molecule type" value="Genomic_DNA"/>
</dbReference>
<dbReference type="AlphaFoldDB" id="A0A9P5U2G6"/>
<evidence type="ECO:0000256" key="1">
    <source>
        <dbReference type="SAM" id="MobiDB-lite"/>
    </source>
</evidence>
<keyword evidence="3" id="KW-1185">Reference proteome</keyword>